<evidence type="ECO:0000313" key="1">
    <source>
        <dbReference type="Proteomes" id="UP000887579"/>
    </source>
</evidence>
<evidence type="ECO:0000313" key="2">
    <source>
        <dbReference type="WBParaSite" id="ES5_v2.g26274.t1"/>
    </source>
</evidence>
<accession>A0AC34G979</accession>
<dbReference type="Proteomes" id="UP000887579">
    <property type="component" value="Unplaced"/>
</dbReference>
<proteinExistence type="predicted"/>
<protein>
    <submittedName>
        <fullName evidence="2">Uncharacterized protein</fullName>
    </submittedName>
</protein>
<sequence>SPTKTSPRIVRKEPPTQTQTPFVKYVDSVKSVAEEPAKNESKTVSRQKVKLEFQEDTVEQNRILPPRPHRVSRPPPETGSNNKTTSIPIIIENSGQKSLNNNNNNSSIKAPPNTHVIRLNVGMDDEEDIYKNKNRDHHRDRKPPPPYIPSSNRYQQQQQPPSPQTKPFTRSSKPYNETIPSSPPQQSVFHQPLPAIRQQIAPPSSLSSTLNSSSKSPKFYNTNFDTEITRL</sequence>
<name>A0AC34G979_9BILA</name>
<organism evidence="1 2">
    <name type="scientific">Panagrolaimus sp. ES5</name>
    <dbReference type="NCBI Taxonomy" id="591445"/>
    <lineage>
        <taxon>Eukaryota</taxon>
        <taxon>Metazoa</taxon>
        <taxon>Ecdysozoa</taxon>
        <taxon>Nematoda</taxon>
        <taxon>Chromadorea</taxon>
        <taxon>Rhabditida</taxon>
        <taxon>Tylenchina</taxon>
        <taxon>Panagrolaimomorpha</taxon>
        <taxon>Panagrolaimoidea</taxon>
        <taxon>Panagrolaimidae</taxon>
        <taxon>Panagrolaimus</taxon>
    </lineage>
</organism>
<reference evidence="2" key="1">
    <citation type="submission" date="2022-11" db="UniProtKB">
        <authorList>
            <consortium name="WormBaseParasite"/>
        </authorList>
    </citation>
    <scope>IDENTIFICATION</scope>
</reference>
<dbReference type="WBParaSite" id="ES5_v2.g26274.t1">
    <property type="protein sequence ID" value="ES5_v2.g26274.t1"/>
    <property type="gene ID" value="ES5_v2.g26274"/>
</dbReference>